<name>A0A372LZQ0_9ACTN</name>
<dbReference type="PANTHER" id="PTHR34822:SF1">
    <property type="entry name" value="GRPB FAMILY PROTEIN"/>
    <property type="match status" value="1"/>
</dbReference>
<keyword evidence="2" id="KW-1185">Reference proteome</keyword>
<dbReference type="Proteomes" id="UP000263094">
    <property type="component" value="Unassembled WGS sequence"/>
</dbReference>
<evidence type="ECO:0000313" key="1">
    <source>
        <dbReference type="EMBL" id="RFU84156.1"/>
    </source>
</evidence>
<protein>
    <submittedName>
        <fullName evidence="1">GrpB family protein</fullName>
    </submittedName>
</protein>
<gene>
    <name evidence="1" type="ORF">DY218_24245</name>
</gene>
<organism evidence="1 2">
    <name type="scientific">Streptomyces triticagri</name>
    <dbReference type="NCBI Taxonomy" id="2293568"/>
    <lineage>
        <taxon>Bacteria</taxon>
        <taxon>Bacillati</taxon>
        <taxon>Actinomycetota</taxon>
        <taxon>Actinomycetes</taxon>
        <taxon>Kitasatosporales</taxon>
        <taxon>Streptomycetaceae</taxon>
        <taxon>Streptomyces</taxon>
    </lineage>
</organism>
<evidence type="ECO:0000313" key="2">
    <source>
        <dbReference type="Proteomes" id="UP000263094"/>
    </source>
</evidence>
<dbReference type="OrthoDB" id="9799092at2"/>
<reference evidence="1 2" key="1">
    <citation type="submission" date="2018-08" db="EMBL/GenBank/DDBJ databases">
        <title>Isolation, diversity and antifungal activity of Actinobacteria from wheat.</title>
        <authorList>
            <person name="Han C."/>
        </authorList>
    </citation>
    <scope>NUCLEOTIDE SEQUENCE [LARGE SCALE GENOMIC DNA]</scope>
    <source>
        <strain evidence="1 2">NEAU-YY421</strain>
    </source>
</reference>
<proteinExistence type="predicted"/>
<sequence length="185" mass="20729">MTPDEIEAAHVGSAPRLDGPVTLREYDPRWPDLFAQEAAAISSRLSGLDHRVEHVGSTSVPELPAKPVIDMLLTVPDPADEPSYTPVLAPLGYELVIREPGWYEHRVLRKYLHHAAADQVNLHVLPSGCEEADRMTRFRDRLRADAGDHALYADTKRALSGRSWEFVQNYADAKSEVVEEILRRA</sequence>
<dbReference type="RefSeq" id="WP_128558245.1">
    <property type="nucleotide sequence ID" value="NZ_QUAK01000124.1"/>
</dbReference>
<dbReference type="PANTHER" id="PTHR34822">
    <property type="entry name" value="GRPB DOMAIN PROTEIN (AFU_ORTHOLOGUE AFUA_1G01530)"/>
    <property type="match status" value="1"/>
</dbReference>
<dbReference type="Pfam" id="PF04229">
    <property type="entry name" value="GrpB"/>
    <property type="match status" value="1"/>
</dbReference>
<comment type="caution">
    <text evidence="1">The sequence shown here is derived from an EMBL/GenBank/DDBJ whole genome shotgun (WGS) entry which is preliminary data.</text>
</comment>
<dbReference type="EMBL" id="QUAK01000124">
    <property type="protein sequence ID" value="RFU84156.1"/>
    <property type="molecule type" value="Genomic_DNA"/>
</dbReference>
<dbReference type="InterPro" id="IPR043519">
    <property type="entry name" value="NT_sf"/>
</dbReference>
<dbReference type="Gene3D" id="3.30.460.10">
    <property type="entry name" value="Beta Polymerase, domain 2"/>
    <property type="match status" value="1"/>
</dbReference>
<dbReference type="SUPFAM" id="SSF81301">
    <property type="entry name" value="Nucleotidyltransferase"/>
    <property type="match status" value="1"/>
</dbReference>
<accession>A0A372LZQ0</accession>
<dbReference type="AlphaFoldDB" id="A0A372LZQ0"/>
<dbReference type="InterPro" id="IPR007344">
    <property type="entry name" value="GrpB/CoaE"/>
</dbReference>